<sequence>MSTTRLLAASLLTAVAVASSACARECAPQIEDGWLRLPPGSMPMLAGFARIENSCSAPIVVVAARSPSFADVSLHETRLDGGISRMRAVPELPIAAGAQAELEPGGLHLMLMDPRAPVKAGDTVTVELDLKDGRTLRGNFPVRAIGG</sequence>
<dbReference type="InterPro" id="IPR036182">
    <property type="entry name" value="PCuAC_sf"/>
</dbReference>
<feature type="chain" id="PRO_5045730198" evidence="1">
    <location>
        <begin position="24"/>
        <end position="147"/>
    </location>
</feature>
<comment type="caution">
    <text evidence="2">The sequence shown here is derived from an EMBL/GenBank/DDBJ whole genome shotgun (WGS) entry which is preliminary data.</text>
</comment>
<dbReference type="PANTHER" id="PTHR36302:SF1">
    <property type="entry name" value="COPPER CHAPERONE PCU(A)C"/>
    <property type="match status" value="1"/>
</dbReference>
<keyword evidence="3" id="KW-1185">Reference proteome</keyword>
<organism evidence="2 3">
    <name type="scientific">Lysobacter korlensis</name>
    <dbReference type="NCBI Taxonomy" id="553636"/>
    <lineage>
        <taxon>Bacteria</taxon>
        <taxon>Pseudomonadati</taxon>
        <taxon>Pseudomonadota</taxon>
        <taxon>Gammaproteobacteria</taxon>
        <taxon>Lysobacterales</taxon>
        <taxon>Lysobacteraceae</taxon>
        <taxon>Lysobacter</taxon>
    </lineage>
</organism>
<evidence type="ECO:0000313" key="3">
    <source>
        <dbReference type="Proteomes" id="UP001589896"/>
    </source>
</evidence>
<dbReference type="InterPro" id="IPR007410">
    <property type="entry name" value="LpqE-like"/>
</dbReference>
<evidence type="ECO:0000256" key="1">
    <source>
        <dbReference type="SAM" id="SignalP"/>
    </source>
</evidence>
<proteinExistence type="predicted"/>
<dbReference type="InterPro" id="IPR058248">
    <property type="entry name" value="Lxx211020-like"/>
</dbReference>
<gene>
    <name evidence="2" type="ORF">ACFFGH_14580</name>
</gene>
<dbReference type="PROSITE" id="PS51257">
    <property type="entry name" value="PROKAR_LIPOPROTEIN"/>
    <property type="match status" value="1"/>
</dbReference>
<protein>
    <submittedName>
        <fullName evidence="2">Copper chaperone PCu(A)C</fullName>
    </submittedName>
</protein>
<dbReference type="SUPFAM" id="SSF110087">
    <property type="entry name" value="DR1885-like metal-binding protein"/>
    <property type="match status" value="1"/>
</dbReference>
<dbReference type="EMBL" id="JBHLTG010000003">
    <property type="protein sequence ID" value="MFC0679066.1"/>
    <property type="molecule type" value="Genomic_DNA"/>
</dbReference>
<keyword evidence="1" id="KW-0732">Signal</keyword>
<feature type="signal peptide" evidence="1">
    <location>
        <begin position="1"/>
        <end position="23"/>
    </location>
</feature>
<dbReference type="PANTHER" id="PTHR36302">
    <property type="entry name" value="BLR7088 PROTEIN"/>
    <property type="match status" value="1"/>
</dbReference>
<reference evidence="2 3" key="1">
    <citation type="submission" date="2024-09" db="EMBL/GenBank/DDBJ databases">
        <authorList>
            <person name="Sun Q."/>
            <person name="Mori K."/>
        </authorList>
    </citation>
    <scope>NUCLEOTIDE SEQUENCE [LARGE SCALE GENOMIC DNA]</scope>
    <source>
        <strain evidence="2 3">KCTC 23076</strain>
    </source>
</reference>
<dbReference type="Proteomes" id="UP001589896">
    <property type="component" value="Unassembled WGS sequence"/>
</dbReference>
<dbReference type="RefSeq" id="WP_386669445.1">
    <property type="nucleotide sequence ID" value="NZ_JBHLTG010000003.1"/>
</dbReference>
<dbReference type="Gene3D" id="2.60.40.1890">
    <property type="entry name" value="PCu(A)C copper chaperone"/>
    <property type="match status" value="1"/>
</dbReference>
<accession>A0ABV6RQJ7</accession>
<evidence type="ECO:0000313" key="2">
    <source>
        <dbReference type="EMBL" id="MFC0679066.1"/>
    </source>
</evidence>
<dbReference type="Pfam" id="PF04314">
    <property type="entry name" value="PCuAC"/>
    <property type="match status" value="1"/>
</dbReference>
<name>A0ABV6RQJ7_9GAMM</name>